<protein>
    <submittedName>
        <fullName evidence="2">Uncharacterized protein</fullName>
    </submittedName>
</protein>
<feature type="compositionally biased region" description="Basic and acidic residues" evidence="1">
    <location>
        <begin position="314"/>
        <end position="333"/>
    </location>
</feature>
<proteinExistence type="predicted"/>
<dbReference type="Proteomes" id="UP000652761">
    <property type="component" value="Unassembled WGS sequence"/>
</dbReference>
<evidence type="ECO:0000256" key="1">
    <source>
        <dbReference type="SAM" id="MobiDB-lite"/>
    </source>
</evidence>
<dbReference type="AlphaFoldDB" id="A0A843TNK5"/>
<dbReference type="PANTHER" id="PTHR34835">
    <property type="entry name" value="OS07G0283600 PROTEIN-RELATED"/>
    <property type="match status" value="1"/>
</dbReference>
<comment type="caution">
    <text evidence="2">The sequence shown here is derived from an EMBL/GenBank/DDBJ whole genome shotgun (WGS) entry which is preliminary data.</text>
</comment>
<accession>A0A843TNK5</accession>
<gene>
    <name evidence="2" type="ORF">Taro_003428</name>
</gene>
<feature type="region of interest" description="Disordered" evidence="1">
    <location>
        <begin position="263"/>
        <end position="282"/>
    </location>
</feature>
<dbReference type="EMBL" id="NMUH01000088">
    <property type="protein sequence ID" value="MQL71094.1"/>
    <property type="molecule type" value="Genomic_DNA"/>
</dbReference>
<feature type="compositionally biased region" description="Polar residues" evidence="1">
    <location>
        <begin position="267"/>
        <end position="282"/>
    </location>
</feature>
<name>A0A843TNK5_COLES</name>
<keyword evidence="3" id="KW-1185">Reference proteome</keyword>
<reference evidence="2" key="1">
    <citation type="submission" date="2017-07" db="EMBL/GenBank/DDBJ databases">
        <title>Taro Niue Genome Assembly and Annotation.</title>
        <authorList>
            <person name="Atibalentja N."/>
            <person name="Keating K."/>
            <person name="Fields C.J."/>
        </authorList>
    </citation>
    <scope>NUCLEOTIDE SEQUENCE</scope>
    <source>
        <strain evidence="2">Niue_2</strain>
        <tissue evidence="2">Leaf</tissue>
    </source>
</reference>
<evidence type="ECO:0000313" key="2">
    <source>
        <dbReference type="EMBL" id="MQL71094.1"/>
    </source>
</evidence>
<feature type="compositionally biased region" description="Basic and acidic residues" evidence="1">
    <location>
        <begin position="352"/>
        <end position="410"/>
    </location>
</feature>
<dbReference type="PANTHER" id="PTHR34835:SF81">
    <property type="entry name" value="OS06G0475900 PROTEIN"/>
    <property type="match status" value="1"/>
</dbReference>
<evidence type="ECO:0000313" key="3">
    <source>
        <dbReference type="Proteomes" id="UP000652761"/>
    </source>
</evidence>
<sequence>MASRRSPTSTEIESIAADAAQQALMAMEVEETSLAVVRNKKNEFNMRCSLSFYRSVMQDLHFRSVHLKIMRNSPFHAYVKCEMVTYPISFIVDLMRRFDGEERFKIGPCSLPFRPSNLATVMGIPNIGSPINLNVDGTKASLRHILGSKKTMDRHNVHLKLKEYVPQEGELAVEISVKLWFALLCSCFFFPTSGASRLLSILPYLDDLHEMKNANWAAAIHEYLISGVKAFGAAAGSSKTIFLTGCVPALGVYLEVNENQERPTASRRLTASMSTTSRTPTSDNCIHGILQEIVTVSKEQRIIIELQKDQLQRQNDKLQRKNDQLKRQNDQLHRQNNILQSMDQRLHRLEEQFERQPQKKKEEEEAERKRNEEQEEDQRKKKEEEEAKRKRNEEQRKKKEEEEAEKKKKEEEEEERKRKRRQISPSSLSR</sequence>
<feature type="region of interest" description="Disordered" evidence="1">
    <location>
        <begin position="352"/>
        <end position="430"/>
    </location>
</feature>
<organism evidence="2 3">
    <name type="scientific">Colocasia esculenta</name>
    <name type="common">Wild taro</name>
    <name type="synonym">Arum esculentum</name>
    <dbReference type="NCBI Taxonomy" id="4460"/>
    <lineage>
        <taxon>Eukaryota</taxon>
        <taxon>Viridiplantae</taxon>
        <taxon>Streptophyta</taxon>
        <taxon>Embryophyta</taxon>
        <taxon>Tracheophyta</taxon>
        <taxon>Spermatophyta</taxon>
        <taxon>Magnoliopsida</taxon>
        <taxon>Liliopsida</taxon>
        <taxon>Araceae</taxon>
        <taxon>Aroideae</taxon>
        <taxon>Colocasieae</taxon>
        <taxon>Colocasia</taxon>
    </lineage>
</organism>
<feature type="region of interest" description="Disordered" evidence="1">
    <location>
        <begin position="314"/>
        <end position="335"/>
    </location>
</feature>